<dbReference type="AlphaFoldDB" id="A0A7S1TX03"/>
<evidence type="ECO:0000313" key="2">
    <source>
        <dbReference type="EMBL" id="CAD9249471.1"/>
    </source>
</evidence>
<accession>A0A7S1TX03</accession>
<protein>
    <submittedName>
        <fullName evidence="2">Uncharacterized protein</fullName>
    </submittedName>
</protein>
<evidence type="ECO:0000256" key="1">
    <source>
        <dbReference type="SAM" id="MobiDB-lite"/>
    </source>
</evidence>
<feature type="region of interest" description="Disordered" evidence="1">
    <location>
        <begin position="145"/>
        <end position="166"/>
    </location>
</feature>
<gene>
    <name evidence="2" type="ORF">PPAR1163_LOCUS7831</name>
</gene>
<dbReference type="PANTHER" id="PTHR36897">
    <property type="entry name" value="OS10G0351100-LIKE PROTEIN"/>
    <property type="match status" value="1"/>
</dbReference>
<proteinExistence type="predicted"/>
<sequence length="269" mass="29018">MTVSKALAGSKILGQMRAPSALVLALVLAPGACLRVSPRPNLYLRPSPSLLRCGAADAEPYLTCDEVLAIAEKAWGLTISESQLGPSYQVVARTLPAPGDEDGKGSIVAYTTGFLTGDLLRQDTMQIYGVNRGYGRVAMETAPPAEAVGEEENAPTAAGESTRRRWRNQSPHGLSLLLGYYAMRRAYDRGCAKAELLAINDDPRQHKILLRHYQRMCFRPVRDVGEGLASVPDRLVWGGVGTLMEADITENLRQGSGELRRAVAAKAEA</sequence>
<dbReference type="PANTHER" id="PTHR36897:SF2">
    <property type="entry name" value="OS10G0350800 PROTEIN"/>
    <property type="match status" value="1"/>
</dbReference>
<reference evidence="2" key="1">
    <citation type="submission" date="2021-01" db="EMBL/GenBank/DDBJ databases">
        <authorList>
            <person name="Corre E."/>
            <person name="Pelletier E."/>
            <person name="Niang G."/>
            <person name="Scheremetjew M."/>
            <person name="Finn R."/>
            <person name="Kale V."/>
            <person name="Holt S."/>
            <person name="Cochrane G."/>
            <person name="Meng A."/>
            <person name="Brown T."/>
            <person name="Cohen L."/>
        </authorList>
    </citation>
    <scope>NUCLEOTIDE SEQUENCE</scope>
    <source>
        <strain evidence="2">CCMP2877</strain>
    </source>
</reference>
<dbReference type="EMBL" id="HBGJ01012453">
    <property type="protein sequence ID" value="CAD9249471.1"/>
    <property type="molecule type" value="Transcribed_RNA"/>
</dbReference>
<organism evidence="2">
    <name type="scientific">Phaeomonas parva</name>
    <dbReference type="NCBI Taxonomy" id="124430"/>
    <lineage>
        <taxon>Eukaryota</taxon>
        <taxon>Sar</taxon>
        <taxon>Stramenopiles</taxon>
        <taxon>Ochrophyta</taxon>
        <taxon>Pinguiophyceae</taxon>
        <taxon>Pinguiochrysidales</taxon>
        <taxon>Pinguiochrysidaceae</taxon>
        <taxon>Phaeomonas</taxon>
    </lineage>
</organism>
<name>A0A7S1TX03_9STRA</name>